<dbReference type="PANTHER" id="PTHR42852">
    <property type="entry name" value="THIOL:DISULFIDE INTERCHANGE PROTEIN DSBE"/>
    <property type="match status" value="1"/>
</dbReference>
<keyword evidence="4" id="KW-0676">Redox-active center</keyword>
<accession>A0A7L4ZHV6</accession>
<evidence type="ECO:0000256" key="4">
    <source>
        <dbReference type="ARBA" id="ARBA00023284"/>
    </source>
</evidence>
<dbReference type="Proteomes" id="UP000464657">
    <property type="component" value="Chromosome"/>
</dbReference>
<evidence type="ECO:0000259" key="6">
    <source>
        <dbReference type="PROSITE" id="PS51352"/>
    </source>
</evidence>
<sequence>MSKKLLSIAPIVIIIPIICITMFILSSSKNHEEKDSQIIIEEKISDPELTFGKPIKTNNIVVIGKSDDPGVFKRPNFINDTYLFGRPHKDLEKNIQNDSITFILKKIDKPLLMEFSPSGDKKYFSTIIYISPNDTVLFEVKNNKLIFTGKNATQNNLYTKLEAETLEYGKTPYEDNLLSYKEKIKAVYEDKKQFFNNYISKNKVSKEFISAFEKLLKYEYYDNLASPRNVMVISKNGDFYVNDYNALPTLIEKEYLNSEIPFDSDAYFDGLSVKDFQDIEAMRNTHFFKNSISVLVQHHFTKHDAPYYSEERFKAEIDFTEKNFKGKIRDYIIGRMIWDYYNKGFAFGSQNINFMVNVIDEYMASVEGKETHITAMQEIKNDILTYDFEMSESALNSKMINHVGDTITLRDIFNRSKKRIKVVDFWASWCPPCIKQIQESKPFKDRLSVENNVEWIYLSIDTDREKWLEKGKQLDNFLNFRNSYVLVKGKKSSLARALQVHQIPRYVIFDKNHKVIVNSAPSPSDEEVFERIIDDAQSPKPIR</sequence>
<evidence type="ECO:0000256" key="5">
    <source>
        <dbReference type="SAM" id="Phobius"/>
    </source>
</evidence>
<keyword evidence="2" id="KW-0201">Cytochrome c-type biogenesis</keyword>
<dbReference type="SUPFAM" id="SSF52833">
    <property type="entry name" value="Thioredoxin-like"/>
    <property type="match status" value="1"/>
</dbReference>
<organism evidence="7 8">
    <name type="scientific">Kordia antarctica</name>
    <dbReference type="NCBI Taxonomy" id="1218801"/>
    <lineage>
        <taxon>Bacteria</taxon>
        <taxon>Pseudomonadati</taxon>
        <taxon>Bacteroidota</taxon>
        <taxon>Flavobacteriia</taxon>
        <taxon>Flavobacteriales</taxon>
        <taxon>Flavobacteriaceae</taxon>
        <taxon>Kordia</taxon>
    </lineage>
</organism>
<evidence type="ECO:0000256" key="1">
    <source>
        <dbReference type="ARBA" id="ARBA00004196"/>
    </source>
</evidence>
<gene>
    <name evidence="7" type="ORF">IMCC3317_15710</name>
</gene>
<comment type="subcellular location">
    <subcellularLocation>
        <location evidence="1">Cell envelope</location>
    </subcellularLocation>
</comment>
<feature type="domain" description="Thioredoxin" evidence="6">
    <location>
        <begin position="388"/>
        <end position="538"/>
    </location>
</feature>
<keyword evidence="5" id="KW-1133">Transmembrane helix</keyword>
<proteinExistence type="predicted"/>
<keyword evidence="8" id="KW-1185">Reference proteome</keyword>
<dbReference type="PROSITE" id="PS51352">
    <property type="entry name" value="THIOREDOXIN_2"/>
    <property type="match status" value="1"/>
</dbReference>
<evidence type="ECO:0000313" key="7">
    <source>
        <dbReference type="EMBL" id="QHI36212.1"/>
    </source>
</evidence>
<dbReference type="Pfam" id="PF13905">
    <property type="entry name" value="Thioredoxin_8"/>
    <property type="match status" value="1"/>
</dbReference>
<dbReference type="PANTHER" id="PTHR42852:SF6">
    <property type="entry name" value="THIOL:DISULFIDE INTERCHANGE PROTEIN DSBE"/>
    <property type="match status" value="1"/>
</dbReference>
<dbReference type="EMBL" id="CP019288">
    <property type="protein sequence ID" value="QHI36212.1"/>
    <property type="molecule type" value="Genomic_DNA"/>
</dbReference>
<keyword evidence="5" id="KW-0472">Membrane</keyword>
<keyword evidence="3" id="KW-1015">Disulfide bond</keyword>
<dbReference type="InterPro" id="IPR013766">
    <property type="entry name" value="Thioredoxin_domain"/>
</dbReference>
<reference evidence="7 8" key="1">
    <citation type="journal article" date="2013" name="Int. J. Syst. Evol. Microbiol.">
        <title>Kordia antarctica sp. nov., isolated from Antarctic seawater.</title>
        <authorList>
            <person name="Baek K."/>
            <person name="Choi A."/>
            <person name="Kang I."/>
            <person name="Lee K."/>
            <person name="Cho J.C."/>
        </authorList>
    </citation>
    <scope>NUCLEOTIDE SEQUENCE [LARGE SCALE GENOMIC DNA]</scope>
    <source>
        <strain evidence="7 8">IMCC3317</strain>
    </source>
</reference>
<dbReference type="KEGG" id="kan:IMCC3317_15710"/>
<protein>
    <recommendedName>
        <fullName evidence="6">Thioredoxin domain-containing protein</fullName>
    </recommendedName>
</protein>
<name>A0A7L4ZHV6_9FLAO</name>
<dbReference type="InterPro" id="IPR050553">
    <property type="entry name" value="Thioredoxin_ResA/DsbE_sf"/>
</dbReference>
<evidence type="ECO:0000313" key="8">
    <source>
        <dbReference type="Proteomes" id="UP000464657"/>
    </source>
</evidence>
<dbReference type="RefSeq" id="WP_160128938.1">
    <property type="nucleotide sequence ID" value="NZ_CP019288.1"/>
</dbReference>
<evidence type="ECO:0000256" key="3">
    <source>
        <dbReference type="ARBA" id="ARBA00023157"/>
    </source>
</evidence>
<feature type="transmembrane region" description="Helical" evidence="5">
    <location>
        <begin position="6"/>
        <end position="25"/>
    </location>
</feature>
<dbReference type="GO" id="GO:0017004">
    <property type="term" value="P:cytochrome complex assembly"/>
    <property type="evidence" value="ECO:0007669"/>
    <property type="project" value="UniProtKB-KW"/>
</dbReference>
<dbReference type="OrthoDB" id="1098640at2"/>
<keyword evidence="5" id="KW-0812">Transmembrane</keyword>
<evidence type="ECO:0000256" key="2">
    <source>
        <dbReference type="ARBA" id="ARBA00022748"/>
    </source>
</evidence>
<dbReference type="InterPro" id="IPR036249">
    <property type="entry name" value="Thioredoxin-like_sf"/>
</dbReference>
<dbReference type="GO" id="GO:0030313">
    <property type="term" value="C:cell envelope"/>
    <property type="evidence" value="ECO:0007669"/>
    <property type="project" value="UniProtKB-SubCell"/>
</dbReference>
<dbReference type="CDD" id="cd02966">
    <property type="entry name" value="TlpA_like_family"/>
    <property type="match status" value="1"/>
</dbReference>
<dbReference type="Gene3D" id="3.40.30.10">
    <property type="entry name" value="Glutaredoxin"/>
    <property type="match status" value="1"/>
</dbReference>
<dbReference type="AlphaFoldDB" id="A0A7L4ZHV6"/>
<dbReference type="InterPro" id="IPR012336">
    <property type="entry name" value="Thioredoxin-like_fold"/>
</dbReference>